<evidence type="ECO:0000256" key="3">
    <source>
        <dbReference type="ARBA" id="ARBA00023239"/>
    </source>
</evidence>
<accession>A0A2T3AR70</accession>
<keyword evidence="3" id="KW-0456">Lyase</keyword>
<comment type="similarity">
    <text evidence="5">Belongs to the 2H phosphoesterase superfamily. USB1 family.</text>
</comment>
<dbReference type="STRING" id="857342.A0A2T3AR70"/>
<dbReference type="GO" id="GO:0016829">
    <property type="term" value="F:lyase activity"/>
    <property type="evidence" value="ECO:0007669"/>
    <property type="project" value="UniProtKB-KW"/>
</dbReference>
<dbReference type="Gene3D" id="3.90.1140.10">
    <property type="entry name" value="Cyclic phosphodiesterase"/>
    <property type="match status" value="1"/>
</dbReference>
<dbReference type="PANTHER" id="PTHR13522">
    <property type="entry name" value="U6 SNRNA PHOSPHODIESTERASE 1"/>
    <property type="match status" value="1"/>
</dbReference>
<evidence type="ECO:0000313" key="8">
    <source>
        <dbReference type="Proteomes" id="UP000241818"/>
    </source>
</evidence>
<dbReference type="AlphaFoldDB" id="A0A2T3AR70"/>
<dbReference type="Proteomes" id="UP000241818">
    <property type="component" value="Unassembled WGS sequence"/>
</dbReference>
<sequence>MALVDYSSSGDEADDVHTVSRSTALKRPREDSDNNDDNDNNDNNKHNKPSSDLPPLPSKFYDLYASTTRVGTRDDPSLHGGRKRVTPHIEGNWPTHLYIEWYPLTIEHESLTSLISTLKGAIPSEGSKIQSLLTSDLGAPLPLHVSLSRPIGFATEQRHRFVASLERTIRSARIRPFDITFSRLDWVPNFEGTRWFLVLRLNVPDSNGLNRLLHACNKVVQEHGQPPLYTKTIEKNPQPMESFKNASKVSRPFGSDVEGNSMQDVSDDVSDAFHISIAWTLEPPSLDLLKATESTAKDQFQDVKKMLVKVEEVKAKVGNVVTNICLQNKVLEGKGLFGL</sequence>
<dbReference type="InterPro" id="IPR027521">
    <property type="entry name" value="Usb1"/>
</dbReference>
<keyword evidence="8" id="KW-1185">Reference proteome</keyword>
<dbReference type="PANTHER" id="PTHR13522:SF3">
    <property type="entry name" value="U6 SNRNA PHOSPHODIESTERASE 1"/>
    <property type="match status" value="1"/>
</dbReference>
<dbReference type="InParanoid" id="A0A2T3AR70"/>
<feature type="compositionally biased region" description="Polar residues" evidence="6">
    <location>
        <begin position="1"/>
        <end position="10"/>
    </location>
</feature>
<dbReference type="HAMAP" id="MF_03040">
    <property type="entry name" value="USB1"/>
    <property type="match status" value="1"/>
</dbReference>
<dbReference type="GO" id="GO:0005634">
    <property type="term" value="C:nucleus"/>
    <property type="evidence" value="ECO:0007669"/>
    <property type="project" value="UniProtKB-SubCell"/>
</dbReference>
<keyword evidence="4 5" id="KW-0539">Nucleus</keyword>
<feature type="active site" description="Proton donor/acceptor" evidence="5">
    <location>
        <position position="274"/>
    </location>
</feature>
<dbReference type="EC" id="3.1.4.-" evidence="5"/>
<evidence type="ECO:0000256" key="5">
    <source>
        <dbReference type="HAMAP-Rule" id="MF_03040"/>
    </source>
</evidence>
<dbReference type="Pfam" id="PF09749">
    <property type="entry name" value="HVSL"/>
    <property type="match status" value="1"/>
</dbReference>
<comment type="function">
    <text evidence="5">Phosphodiesterase responsible for the U6 snRNA 3' end processing. Acts as an exoribonuclease (RNase) responsible for trimming the poly(U) tract of the last nucleotides in the pre-U6 snRNA molecule, leading to the formation of mature U6 snRNA.</text>
</comment>
<evidence type="ECO:0000256" key="1">
    <source>
        <dbReference type="ARBA" id="ARBA00022722"/>
    </source>
</evidence>
<comment type="subcellular location">
    <subcellularLocation>
        <location evidence="5">Nucleus</location>
    </subcellularLocation>
</comment>
<dbReference type="OrthoDB" id="49151at2759"/>
<dbReference type="GO" id="GO:1990838">
    <property type="term" value="F:poly(U)-specific exoribonuclease activity, producing 3' uridine cyclic phosphate ends"/>
    <property type="evidence" value="ECO:0007669"/>
    <property type="project" value="UniProtKB-UniRule"/>
</dbReference>
<keyword evidence="2 5" id="KW-0378">Hydrolase</keyword>
<dbReference type="GO" id="GO:0034477">
    <property type="term" value="P:U6 snRNA 3'-end processing"/>
    <property type="evidence" value="ECO:0007669"/>
    <property type="project" value="UniProtKB-UniRule"/>
</dbReference>
<gene>
    <name evidence="5" type="primary">USB1</name>
    <name evidence="7" type="ORF">M430DRAFT_54134</name>
</gene>
<keyword evidence="1 5" id="KW-0540">Nuclease</keyword>
<proteinExistence type="inferred from homology"/>
<dbReference type="EMBL" id="KZ679018">
    <property type="protein sequence ID" value="PSS08769.1"/>
    <property type="molecule type" value="Genomic_DNA"/>
</dbReference>
<feature type="region of interest" description="Disordered" evidence="6">
    <location>
        <begin position="1"/>
        <end position="58"/>
    </location>
</feature>
<reference evidence="7 8" key="1">
    <citation type="journal article" date="2018" name="New Phytol.">
        <title>Comparative genomics and transcriptomics depict ericoid mycorrhizal fungi as versatile saprotrophs and plant mutualists.</title>
        <authorList>
            <person name="Martino E."/>
            <person name="Morin E."/>
            <person name="Grelet G.A."/>
            <person name="Kuo A."/>
            <person name="Kohler A."/>
            <person name="Daghino S."/>
            <person name="Barry K.W."/>
            <person name="Cichocki N."/>
            <person name="Clum A."/>
            <person name="Dockter R.B."/>
            <person name="Hainaut M."/>
            <person name="Kuo R.C."/>
            <person name="LaButti K."/>
            <person name="Lindahl B.D."/>
            <person name="Lindquist E.A."/>
            <person name="Lipzen A."/>
            <person name="Khouja H.R."/>
            <person name="Magnuson J."/>
            <person name="Murat C."/>
            <person name="Ohm R.A."/>
            <person name="Singer S.W."/>
            <person name="Spatafora J.W."/>
            <person name="Wang M."/>
            <person name="Veneault-Fourrey C."/>
            <person name="Henrissat B."/>
            <person name="Grigoriev I.V."/>
            <person name="Martin F.M."/>
            <person name="Perotto S."/>
        </authorList>
    </citation>
    <scope>NUCLEOTIDE SEQUENCE [LARGE SCALE GENOMIC DNA]</scope>
    <source>
        <strain evidence="7 8">ATCC 22711</strain>
    </source>
</reference>
<organism evidence="7 8">
    <name type="scientific">Amorphotheca resinae ATCC 22711</name>
    <dbReference type="NCBI Taxonomy" id="857342"/>
    <lineage>
        <taxon>Eukaryota</taxon>
        <taxon>Fungi</taxon>
        <taxon>Dikarya</taxon>
        <taxon>Ascomycota</taxon>
        <taxon>Pezizomycotina</taxon>
        <taxon>Leotiomycetes</taxon>
        <taxon>Helotiales</taxon>
        <taxon>Amorphothecaceae</taxon>
        <taxon>Amorphotheca</taxon>
    </lineage>
</organism>
<evidence type="ECO:0000256" key="2">
    <source>
        <dbReference type="ARBA" id="ARBA00022801"/>
    </source>
</evidence>
<evidence type="ECO:0000256" key="6">
    <source>
        <dbReference type="SAM" id="MobiDB-lite"/>
    </source>
</evidence>
<evidence type="ECO:0000256" key="4">
    <source>
        <dbReference type="ARBA" id="ARBA00023242"/>
    </source>
</evidence>
<protein>
    <recommendedName>
        <fullName evidence="5">U6 snRNA phosphodiesterase</fullName>
        <ecNumber evidence="5">3.1.4.-</ecNumber>
    </recommendedName>
</protein>
<feature type="active site" description="Proton donor/acceptor" evidence="5">
    <location>
        <position position="144"/>
    </location>
</feature>
<evidence type="ECO:0000313" key="7">
    <source>
        <dbReference type="EMBL" id="PSS08769.1"/>
    </source>
</evidence>
<name>A0A2T3AR70_AMORE</name>